<evidence type="ECO:0000259" key="14">
    <source>
        <dbReference type="Pfam" id="PF18913"/>
    </source>
</evidence>
<proteinExistence type="inferred from homology"/>
<keyword evidence="8 12" id="KW-0378">Hydrolase</keyword>
<accession>A0A8J6H9C9</accession>
<name>A0A8J6H9C9_TENMO</name>
<dbReference type="FunFam" id="3.40.190.80:FF:000001">
    <property type="entry name" value="Fructose-1,6-bisphosphatase class 1"/>
    <property type="match status" value="1"/>
</dbReference>
<dbReference type="GO" id="GO:0006002">
    <property type="term" value="P:fructose 6-phosphate metabolic process"/>
    <property type="evidence" value="ECO:0007669"/>
    <property type="project" value="TreeGrafter"/>
</dbReference>
<evidence type="ECO:0000256" key="9">
    <source>
        <dbReference type="ARBA" id="ARBA00022842"/>
    </source>
</evidence>
<dbReference type="GO" id="GO:0046872">
    <property type="term" value="F:metal ion binding"/>
    <property type="evidence" value="ECO:0007669"/>
    <property type="project" value="UniProtKB-KW"/>
</dbReference>
<evidence type="ECO:0000256" key="2">
    <source>
        <dbReference type="ARBA" id="ARBA00001946"/>
    </source>
</evidence>
<dbReference type="InterPro" id="IPR044015">
    <property type="entry name" value="FBPase_C_dom"/>
</dbReference>
<dbReference type="InterPro" id="IPR033391">
    <property type="entry name" value="FBPase_N"/>
</dbReference>
<dbReference type="GO" id="GO:0005986">
    <property type="term" value="P:sucrose biosynthetic process"/>
    <property type="evidence" value="ECO:0007669"/>
    <property type="project" value="TreeGrafter"/>
</dbReference>
<comment type="subunit">
    <text evidence="5">Homotetramer.</text>
</comment>
<organism evidence="15 16">
    <name type="scientific">Tenebrio molitor</name>
    <name type="common">Yellow mealworm beetle</name>
    <dbReference type="NCBI Taxonomy" id="7067"/>
    <lineage>
        <taxon>Eukaryota</taxon>
        <taxon>Metazoa</taxon>
        <taxon>Ecdysozoa</taxon>
        <taxon>Arthropoda</taxon>
        <taxon>Hexapoda</taxon>
        <taxon>Insecta</taxon>
        <taxon>Pterygota</taxon>
        <taxon>Neoptera</taxon>
        <taxon>Endopterygota</taxon>
        <taxon>Coleoptera</taxon>
        <taxon>Polyphaga</taxon>
        <taxon>Cucujiformia</taxon>
        <taxon>Tenebrionidae</taxon>
        <taxon>Tenebrio</taxon>
    </lineage>
</organism>
<comment type="similarity">
    <text evidence="4 12">Belongs to the FBPase class 1 family.</text>
</comment>
<dbReference type="SUPFAM" id="SSF56655">
    <property type="entry name" value="Carbohydrate phosphatase"/>
    <property type="match status" value="1"/>
</dbReference>
<dbReference type="InterPro" id="IPR000146">
    <property type="entry name" value="FBPase_class-1"/>
</dbReference>
<dbReference type="FunFam" id="3.30.540.10:FF:000002">
    <property type="entry name" value="Fructose-1,6-bisphosphatase class 1"/>
    <property type="match status" value="1"/>
</dbReference>
<dbReference type="EMBL" id="JABDTM020027900">
    <property type="protein sequence ID" value="KAH0809807.1"/>
    <property type="molecule type" value="Genomic_DNA"/>
</dbReference>
<dbReference type="PRINTS" id="PR00115">
    <property type="entry name" value="F16BPHPHTASE"/>
</dbReference>
<dbReference type="GO" id="GO:0042132">
    <property type="term" value="F:fructose 1,6-bisphosphate 1-phosphatase activity"/>
    <property type="evidence" value="ECO:0007669"/>
    <property type="project" value="UniProtKB-EC"/>
</dbReference>
<reference evidence="15" key="1">
    <citation type="journal article" date="2020" name="J Insects Food Feed">
        <title>The yellow mealworm (Tenebrio molitor) genome: a resource for the emerging insects as food and feed industry.</title>
        <authorList>
            <person name="Eriksson T."/>
            <person name="Andere A."/>
            <person name="Kelstrup H."/>
            <person name="Emery V."/>
            <person name="Picard C."/>
        </authorList>
    </citation>
    <scope>NUCLEOTIDE SEQUENCE</scope>
    <source>
        <strain evidence="15">Stoneville</strain>
        <tissue evidence="15">Whole head</tissue>
    </source>
</reference>
<keyword evidence="16" id="KW-1185">Reference proteome</keyword>
<evidence type="ECO:0000256" key="8">
    <source>
        <dbReference type="ARBA" id="ARBA00022801"/>
    </source>
</evidence>
<dbReference type="InterPro" id="IPR028343">
    <property type="entry name" value="FBPtase"/>
</dbReference>
<dbReference type="PANTHER" id="PTHR11556:SF1">
    <property type="entry name" value="FRUCTOSE-BISPHOSPHATASE"/>
    <property type="match status" value="1"/>
</dbReference>
<dbReference type="Pfam" id="PF18913">
    <property type="entry name" value="FBPase_C"/>
    <property type="match status" value="1"/>
</dbReference>
<dbReference type="Gene3D" id="3.40.190.80">
    <property type="match status" value="1"/>
</dbReference>
<protein>
    <recommendedName>
        <fullName evidence="6">fructose-bisphosphatase</fullName>
        <ecNumber evidence="6">3.1.3.11</ecNumber>
    </recommendedName>
    <alternativeName>
        <fullName evidence="11">D-fructose-1,6-bisphosphate 1-phosphohydrolase</fullName>
    </alternativeName>
</protein>
<dbReference type="CDD" id="cd00354">
    <property type="entry name" value="FBPase"/>
    <property type="match status" value="1"/>
</dbReference>
<sequence length="605" mass="66689">MSASASVDPHCLTFTRFILQEESKYWRATGEFTDLLISIQIVVKTVSTAVRRAGLTLFGTSDAKTKEPKKLQALANEIFINILTASGSVGIMISEENKHVIEVDKDKKGKYIVAFDPLDGFTNIDCLISIGSIFAVMVKDNELIPTVEDALHPGNRIIAAGYALYGTSTMLVLSTGQGVNGFLLDPQIGEFLLTDKNIKVPKKGSIYSINEGYANQWENSVKEFVLEKKFPPKGKPYSLRYVGSMVADVHRTIKHGGIFMYPANKDTPNGKLRVMYECKPMAFVVSQAGGLAHTGSVNILDVKVESIHQRTPIFLGSKDDVEEIVAGFRKHSITSKDSTGGVPMGLQKAIVHQQETTNLLAQGAAFGPFLFLRSRCPVGSPRSDPVLGSSRPRAIVNHSVGNYGEPQQEVRTIAPRGNRKLLDTAFIRHCKAIGTMKKRFIGNGTVCGANRRDSDSVVTDVCAATLALVLAHWAPTGCPANATIDTDPRPIRLYYSLPSFVFTRTMEERSFCSSPRGTPTYLFPRVLAHRTVEELLHTLPDVTPGFYKLIEHLAPVNRRRDADTEQAPMLRIPIRTRADTARIHLVLFHTNKSQLSLPRDLQSRL</sequence>
<dbReference type="GO" id="GO:0006000">
    <property type="term" value="P:fructose metabolic process"/>
    <property type="evidence" value="ECO:0007669"/>
    <property type="project" value="TreeGrafter"/>
</dbReference>
<comment type="catalytic activity">
    <reaction evidence="1">
        <text>beta-D-fructose 1,6-bisphosphate + H2O = beta-D-fructose 6-phosphate + phosphate</text>
        <dbReference type="Rhea" id="RHEA:11064"/>
        <dbReference type="ChEBI" id="CHEBI:15377"/>
        <dbReference type="ChEBI" id="CHEBI:32966"/>
        <dbReference type="ChEBI" id="CHEBI:43474"/>
        <dbReference type="ChEBI" id="CHEBI:57634"/>
        <dbReference type="EC" id="3.1.3.11"/>
    </reaction>
</comment>
<feature type="domain" description="Fructose-1-6-bisphosphatase class 1 C-terminal" evidence="14">
    <location>
        <begin position="200"/>
        <end position="325"/>
    </location>
</feature>
<dbReference type="Gene3D" id="3.30.540.10">
    <property type="entry name" value="Fructose-1,6-Bisphosphatase, subunit A, domain 1"/>
    <property type="match status" value="1"/>
</dbReference>
<dbReference type="Pfam" id="PF00316">
    <property type="entry name" value="FBPase"/>
    <property type="match status" value="1"/>
</dbReference>
<gene>
    <name evidence="15" type="ORF">GEV33_012983</name>
</gene>
<dbReference type="Proteomes" id="UP000719412">
    <property type="component" value="Unassembled WGS sequence"/>
</dbReference>
<comment type="pathway">
    <text evidence="3">Carbohydrate biosynthesis; gluconeogenesis.</text>
</comment>
<dbReference type="GO" id="GO:0030388">
    <property type="term" value="P:fructose 1,6-bisphosphate metabolic process"/>
    <property type="evidence" value="ECO:0007669"/>
    <property type="project" value="TreeGrafter"/>
</dbReference>
<evidence type="ECO:0000256" key="4">
    <source>
        <dbReference type="ARBA" id="ARBA00010941"/>
    </source>
</evidence>
<evidence type="ECO:0000256" key="6">
    <source>
        <dbReference type="ARBA" id="ARBA00013093"/>
    </source>
</evidence>
<dbReference type="HAMAP" id="MF_01855">
    <property type="entry name" value="FBPase_class1"/>
    <property type="match status" value="1"/>
</dbReference>
<evidence type="ECO:0000256" key="5">
    <source>
        <dbReference type="ARBA" id="ARBA00011881"/>
    </source>
</evidence>
<comment type="caution">
    <text evidence="15">The sequence shown here is derived from an EMBL/GenBank/DDBJ whole genome shotgun (WGS) entry which is preliminary data.</text>
</comment>
<reference evidence="15" key="2">
    <citation type="submission" date="2021-08" db="EMBL/GenBank/DDBJ databases">
        <authorList>
            <person name="Eriksson T."/>
        </authorList>
    </citation>
    <scope>NUCLEOTIDE SEQUENCE</scope>
    <source>
        <strain evidence="15">Stoneville</strain>
        <tissue evidence="15">Whole head</tissue>
    </source>
</reference>
<comment type="cofactor">
    <cofactor evidence="2">
        <name>Mg(2+)</name>
        <dbReference type="ChEBI" id="CHEBI:18420"/>
    </cofactor>
</comment>
<evidence type="ECO:0000313" key="15">
    <source>
        <dbReference type="EMBL" id="KAH0809807.1"/>
    </source>
</evidence>
<keyword evidence="10 12" id="KW-0119">Carbohydrate metabolism</keyword>
<dbReference type="EC" id="3.1.3.11" evidence="6"/>
<evidence type="ECO:0000256" key="11">
    <source>
        <dbReference type="ARBA" id="ARBA00032973"/>
    </source>
</evidence>
<evidence type="ECO:0000256" key="3">
    <source>
        <dbReference type="ARBA" id="ARBA00004742"/>
    </source>
</evidence>
<dbReference type="GO" id="GO:0005829">
    <property type="term" value="C:cytosol"/>
    <property type="evidence" value="ECO:0007669"/>
    <property type="project" value="TreeGrafter"/>
</dbReference>
<keyword evidence="9" id="KW-0460">Magnesium</keyword>
<keyword evidence="7" id="KW-0479">Metal-binding</keyword>
<evidence type="ECO:0000313" key="16">
    <source>
        <dbReference type="Proteomes" id="UP000719412"/>
    </source>
</evidence>
<dbReference type="GO" id="GO:0006094">
    <property type="term" value="P:gluconeogenesis"/>
    <property type="evidence" value="ECO:0007669"/>
    <property type="project" value="TreeGrafter"/>
</dbReference>
<dbReference type="PANTHER" id="PTHR11556">
    <property type="entry name" value="FRUCTOSE-1,6-BISPHOSPHATASE-RELATED"/>
    <property type="match status" value="1"/>
</dbReference>
<feature type="domain" description="Fructose-1-6-bisphosphatase class I N-terminal" evidence="13">
    <location>
        <begin position="13"/>
        <end position="195"/>
    </location>
</feature>
<dbReference type="PIRSF" id="PIRSF500210">
    <property type="entry name" value="FBPtase"/>
    <property type="match status" value="1"/>
</dbReference>
<evidence type="ECO:0000256" key="7">
    <source>
        <dbReference type="ARBA" id="ARBA00022723"/>
    </source>
</evidence>
<evidence type="ECO:0000259" key="13">
    <source>
        <dbReference type="Pfam" id="PF00316"/>
    </source>
</evidence>
<evidence type="ECO:0000256" key="10">
    <source>
        <dbReference type="ARBA" id="ARBA00023277"/>
    </source>
</evidence>
<dbReference type="AlphaFoldDB" id="A0A8J6H9C9"/>
<evidence type="ECO:0000256" key="12">
    <source>
        <dbReference type="RuleBase" id="RU000508"/>
    </source>
</evidence>
<evidence type="ECO:0000256" key="1">
    <source>
        <dbReference type="ARBA" id="ARBA00001273"/>
    </source>
</evidence>
<dbReference type="PIRSF" id="PIRSF000904">
    <property type="entry name" value="FBPtase_SBPase"/>
    <property type="match status" value="1"/>
</dbReference>